<keyword evidence="5" id="KW-0998">Cell outer membrane</keyword>
<evidence type="ECO:0000256" key="4">
    <source>
        <dbReference type="ARBA" id="ARBA00023136"/>
    </source>
</evidence>
<keyword evidence="3" id="KW-0732">Signal</keyword>
<gene>
    <name evidence="7" type="ORF">A3860_23530</name>
</gene>
<organism evidence="7 8">
    <name type="scientific">Niastella vici</name>
    <dbReference type="NCBI Taxonomy" id="1703345"/>
    <lineage>
        <taxon>Bacteria</taxon>
        <taxon>Pseudomonadati</taxon>
        <taxon>Bacteroidota</taxon>
        <taxon>Chitinophagia</taxon>
        <taxon>Chitinophagales</taxon>
        <taxon>Chitinophagaceae</taxon>
        <taxon>Niastella</taxon>
    </lineage>
</organism>
<dbReference type="STRING" id="1703345.A3860_23530"/>
<comment type="subcellular location">
    <subcellularLocation>
        <location evidence="1">Cell outer membrane</location>
    </subcellularLocation>
</comment>
<evidence type="ECO:0000256" key="2">
    <source>
        <dbReference type="ARBA" id="ARBA00006275"/>
    </source>
</evidence>
<dbReference type="InterPro" id="IPR012944">
    <property type="entry name" value="SusD_RagB_dom"/>
</dbReference>
<name>A0A1V9G010_9BACT</name>
<sequence length="595" mass="66059">MKKYIAIIITFVVVSSCKKDFLDRYPQTSISPQLYFNTESDLSLYVNGFLDHPGTSLFVNGNEQGTDDYATTGNVTMKNLMSGNISSKNTPNNWGWGRLRSINYFLGNYAKANVADAVKNHYAGLARYYRAKFYLDKVKNYSDVPWYSSAINPSDSAMLYKASDARTLVVDSIFADLDFAVNNVMEKVPAGTPGLWAVKAMYARMALFEGTYRRYHPELNLQSTATRFLQLARQQAGDIMASGKFALTANYSDLFNSQDLSQNKEVILNTGYDAAKGVSSSGNFGLLDYEQSPSRDLVQTYLMKDGTRFTDIPNYQQKQFVEEFQNRDTRLYATYMYPGLMIIPSTKPYVQKLSSNFTGYHQLKGFNNNSTDGTIVSSVDVAAIRYAEVLLTYAEASAELGTVTQPDLDKTIGLLRTRAGLPGLNMAIANANPDAVLQAKYPDVTGANQGLILEIRREKRVEFALEGQRYNDLMRWNAGVTCFAPYAQGLYFPGLGQYDLTGDGIPDIILISKSTPIPSDNNKIKNSLGVTLVYYKAGSYGDQGVTVYLQNGESGGPTVTGVSARTFTAPKYYYLPIPVLEITQNPNLKQPFGWQ</sequence>
<dbReference type="PROSITE" id="PS51257">
    <property type="entry name" value="PROKAR_LIPOPROTEIN"/>
    <property type="match status" value="1"/>
</dbReference>
<evidence type="ECO:0000256" key="1">
    <source>
        <dbReference type="ARBA" id="ARBA00004442"/>
    </source>
</evidence>
<dbReference type="AlphaFoldDB" id="A0A1V9G010"/>
<dbReference type="SUPFAM" id="SSF48452">
    <property type="entry name" value="TPR-like"/>
    <property type="match status" value="1"/>
</dbReference>
<dbReference type="RefSeq" id="WP_081147570.1">
    <property type="nucleotide sequence ID" value="NZ_LVYD01000044.1"/>
</dbReference>
<feature type="domain" description="RagB/SusD" evidence="6">
    <location>
        <begin position="292"/>
        <end position="594"/>
    </location>
</feature>
<evidence type="ECO:0000259" key="6">
    <source>
        <dbReference type="Pfam" id="PF07980"/>
    </source>
</evidence>
<dbReference type="Pfam" id="PF07980">
    <property type="entry name" value="SusD_RagB"/>
    <property type="match status" value="1"/>
</dbReference>
<keyword evidence="8" id="KW-1185">Reference proteome</keyword>
<dbReference type="GO" id="GO:0009279">
    <property type="term" value="C:cell outer membrane"/>
    <property type="evidence" value="ECO:0007669"/>
    <property type="project" value="UniProtKB-SubCell"/>
</dbReference>
<comment type="similarity">
    <text evidence="2">Belongs to the SusD family.</text>
</comment>
<reference evidence="7 8" key="1">
    <citation type="submission" date="2016-03" db="EMBL/GenBank/DDBJ databases">
        <title>Niastella vici sp. nov., isolated from farmland soil.</title>
        <authorList>
            <person name="Chen L."/>
            <person name="Wang D."/>
            <person name="Yang S."/>
            <person name="Wang G."/>
        </authorList>
    </citation>
    <scope>NUCLEOTIDE SEQUENCE [LARGE SCALE GENOMIC DNA]</scope>
    <source>
        <strain evidence="7 8">DJ57</strain>
    </source>
</reference>
<evidence type="ECO:0000313" key="8">
    <source>
        <dbReference type="Proteomes" id="UP000192796"/>
    </source>
</evidence>
<dbReference type="Proteomes" id="UP000192796">
    <property type="component" value="Unassembled WGS sequence"/>
</dbReference>
<dbReference type="OrthoDB" id="5694214at2"/>
<protein>
    <recommendedName>
        <fullName evidence="6">RagB/SusD domain-containing protein</fullName>
    </recommendedName>
</protein>
<evidence type="ECO:0000256" key="5">
    <source>
        <dbReference type="ARBA" id="ARBA00023237"/>
    </source>
</evidence>
<proteinExistence type="inferred from homology"/>
<evidence type="ECO:0000256" key="3">
    <source>
        <dbReference type="ARBA" id="ARBA00022729"/>
    </source>
</evidence>
<dbReference type="Gene3D" id="1.25.40.390">
    <property type="match status" value="1"/>
</dbReference>
<comment type="caution">
    <text evidence="7">The sequence shown here is derived from an EMBL/GenBank/DDBJ whole genome shotgun (WGS) entry which is preliminary data.</text>
</comment>
<dbReference type="InterPro" id="IPR011990">
    <property type="entry name" value="TPR-like_helical_dom_sf"/>
</dbReference>
<evidence type="ECO:0000313" key="7">
    <source>
        <dbReference type="EMBL" id="OQP63904.1"/>
    </source>
</evidence>
<dbReference type="EMBL" id="LVYD01000044">
    <property type="protein sequence ID" value="OQP63904.1"/>
    <property type="molecule type" value="Genomic_DNA"/>
</dbReference>
<keyword evidence="4" id="KW-0472">Membrane</keyword>
<accession>A0A1V9G010</accession>